<evidence type="ECO:0000313" key="2">
    <source>
        <dbReference type="Proteomes" id="UP000789525"/>
    </source>
</evidence>
<proteinExistence type="predicted"/>
<name>A0ACA9Q1G9_9GLOM</name>
<sequence>ALNLMLKVARWNYEDCSSPDHKAHKFILIPGGIVIGKTQMGWESKHLHSILSTRSGDRAEFVEALKDPCYIFIDLTNGSKYIRSLDDVEDQSVRIGMHVAVALGLVPECPRLAKLLATNNPKLFELSDVICEILQRHFKMHQRSVKAIIIHLDEYQLYINDVQQNQQLSWIGSRDFFKSMLGEI</sequence>
<organism evidence="1 2">
    <name type="scientific">Acaulospora colombiana</name>
    <dbReference type="NCBI Taxonomy" id="27376"/>
    <lineage>
        <taxon>Eukaryota</taxon>
        <taxon>Fungi</taxon>
        <taxon>Fungi incertae sedis</taxon>
        <taxon>Mucoromycota</taxon>
        <taxon>Glomeromycotina</taxon>
        <taxon>Glomeromycetes</taxon>
        <taxon>Diversisporales</taxon>
        <taxon>Acaulosporaceae</taxon>
        <taxon>Acaulospora</taxon>
    </lineage>
</organism>
<feature type="non-terminal residue" evidence="1">
    <location>
        <position position="184"/>
    </location>
</feature>
<dbReference type="EMBL" id="CAJVPT010043121">
    <property type="protein sequence ID" value="CAG8731637.1"/>
    <property type="molecule type" value="Genomic_DNA"/>
</dbReference>
<evidence type="ECO:0000313" key="1">
    <source>
        <dbReference type="EMBL" id="CAG8731637.1"/>
    </source>
</evidence>
<keyword evidence="2" id="KW-1185">Reference proteome</keyword>
<protein>
    <submittedName>
        <fullName evidence="1">16768_t:CDS:1</fullName>
    </submittedName>
</protein>
<accession>A0ACA9Q1G9</accession>
<dbReference type="Proteomes" id="UP000789525">
    <property type="component" value="Unassembled WGS sequence"/>
</dbReference>
<gene>
    <name evidence="1" type="ORF">ACOLOM_LOCUS11677</name>
</gene>
<comment type="caution">
    <text evidence="1">The sequence shown here is derived from an EMBL/GenBank/DDBJ whole genome shotgun (WGS) entry which is preliminary data.</text>
</comment>
<feature type="non-terminal residue" evidence="1">
    <location>
        <position position="1"/>
    </location>
</feature>
<reference evidence="1" key="1">
    <citation type="submission" date="2021-06" db="EMBL/GenBank/DDBJ databases">
        <authorList>
            <person name="Kallberg Y."/>
            <person name="Tangrot J."/>
            <person name="Rosling A."/>
        </authorList>
    </citation>
    <scope>NUCLEOTIDE SEQUENCE</scope>
    <source>
        <strain evidence="1">CL356</strain>
    </source>
</reference>